<feature type="region of interest" description="Disordered" evidence="1">
    <location>
        <begin position="1"/>
        <end position="119"/>
    </location>
</feature>
<name>A0AAV9V908_9PEZI</name>
<protein>
    <submittedName>
        <fullName evidence="2">Uncharacterized protein</fullName>
    </submittedName>
</protein>
<comment type="caution">
    <text evidence="2">The sequence shown here is derived from an EMBL/GenBank/DDBJ whole genome shotgun (WGS) entry which is preliminary data.</text>
</comment>
<feature type="compositionally biased region" description="Basic residues" evidence="1">
    <location>
        <begin position="1"/>
        <end position="10"/>
    </location>
</feature>
<reference evidence="2 3" key="1">
    <citation type="submission" date="2019-10" db="EMBL/GenBank/DDBJ databases">
        <authorList>
            <person name="Palmer J.M."/>
        </authorList>
    </citation>
    <scope>NUCLEOTIDE SEQUENCE [LARGE SCALE GENOMIC DNA]</scope>
    <source>
        <strain evidence="2 3">TWF730</strain>
    </source>
</reference>
<sequence>MPYRRVHRTRPAAGHTTVRKTRTKPTLMDRLTGRRRHTTTTTTTTRTTRSSHPRRHHHTHATTAVAPVHHQRRRPGLGDKISGALMRIKGSLTRRPGLKAAGTRRQRGTDGRGSHRRHY</sequence>
<dbReference type="EMBL" id="JAVHNS010000004">
    <property type="protein sequence ID" value="KAK6358253.1"/>
    <property type="molecule type" value="Genomic_DNA"/>
</dbReference>
<accession>A0AAV9V908</accession>
<organism evidence="2 3">
    <name type="scientific">Orbilia blumenaviensis</name>
    <dbReference type="NCBI Taxonomy" id="1796055"/>
    <lineage>
        <taxon>Eukaryota</taxon>
        <taxon>Fungi</taxon>
        <taxon>Dikarya</taxon>
        <taxon>Ascomycota</taxon>
        <taxon>Pezizomycotina</taxon>
        <taxon>Orbiliomycetes</taxon>
        <taxon>Orbiliales</taxon>
        <taxon>Orbiliaceae</taxon>
        <taxon>Orbilia</taxon>
    </lineage>
</organism>
<evidence type="ECO:0000313" key="3">
    <source>
        <dbReference type="Proteomes" id="UP001373714"/>
    </source>
</evidence>
<gene>
    <name evidence="2" type="ORF">TWF730_007603</name>
</gene>
<proteinExistence type="predicted"/>
<evidence type="ECO:0000313" key="2">
    <source>
        <dbReference type="EMBL" id="KAK6358253.1"/>
    </source>
</evidence>
<feature type="compositionally biased region" description="Low complexity" evidence="1">
    <location>
        <begin position="39"/>
        <end position="48"/>
    </location>
</feature>
<keyword evidence="3" id="KW-1185">Reference proteome</keyword>
<feature type="compositionally biased region" description="Basic residues" evidence="1">
    <location>
        <begin position="49"/>
        <end position="60"/>
    </location>
</feature>
<dbReference type="AlphaFoldDB" id="A0AAV9V908"/>
<evidence type="ECO:0000256" key="1">
    <source>
        <dbReference type="SAM" id="MobiDB-lite"/>
    </source>
</evidence>
<dbReference type="Proteomes" id="UP001373714">
    <property type="component" value="Unassembled WGS sequence"/>
</dbReference>